<accession>A0A520LPC1</accession>
<dbReference type="PANTHER" id="PTHR36918">
    <property type="match status" value="1"/>
</dbReference>
<dbReference type="InterPro" id="IPR035958">
    <property type="entry name" value="SecB-like_sf"/>
</dbReference>
<dbReference type="NCBIfam" id="TIGR00809">
    <property type="entry name" value="secB"/>
    <property type="match status" value="1"/>
</dbReference>
<keyword evidence="3 5" id="KW-0653">Protein transport</keyword>
<comment type="caution">
    <text evidence="6">The sequence shown here is derived from an EMBL/GenBank/DDBJ whole genome shotgun (WGS) entry which is preliminary data.</text>
</comment>
<keyword evidence="5" id="KW-0143">Chaperone</keyword>
<evidence type="ECO:0000256" key="4">
    <source>
        <dbReference type="ARBA" id="ARBA00023010"/>
    </source>
</evidence>
<evidence type="ECO:0000256" key="3">
    <source>
        <dbReference type="ARBA" id="ARBA00022927"/>
    </source>
</evidence>
<proteinExistence type="inferred from homology"/>
<dbReference type="GO" id="GO:0051082">
    <property type="term" value="F:unfolded protein binding"/>
    <property type="evidence" value="ECO:0007669"/>
    <property type="project" value="InterPro"/>
</dbReference>
<organism evidence="6 7">
    <name type="scientific">SAR92 clade bacterium</name>
    <dbReference type="NCBI Taxonomy" id="2315479"/>
    <lineage>
        <taxon>Bacteria</taxon>
        <taxon>Pseudomonadati</taxon>
        <taxon>Pseudomonadota</taxon>
        <taxon>Gammaproteobacteria</taxon>
        <taxon>Cellvibrionales</taxon>
        <taxon>Porticoccaceae</taxon>
        <taxon>SAR92 clade</taxon>
    </lineage>
</organism>
<keyword evidence="2 5" id="KW-0813">Transport</keyword>
<dbReference type="PANTHER" id="PTHR36918:SF1">
    <property type="entry name" value="PROTEIN-EXPORT PROTEIN SECB"/>
    <property type="match status" value="1"/>
</dbReference>
<dbReference type="EMBL" id="SHBO01000002">
    <property type="protein sequence ID" value="RZO08690.1"/>
    <property type="molecule type" value="Genomic_DNA"/>
</dbReference>
<dbReference type="GO" id="GO:0006457">
    <property type="term" value="P:protein folding"/>
    <property type="evidence" value="ECO:0007669"/>
    <property type="project" value="UniProtKB-UniRule"/>
</dbReference>
<reference evidence="6 7" key="1">
    <citation type="submission" date="2019-02" db="EMBL/GenBank/DDBJ databases">
        <title>Prokaryotic population dynamics and viral predation in marine succession experiment using metagenomics: the confinement effect.</title>
        <authorList>
            <person name="Haro-Moreno J.M."/>
            <person name="Rodriguez-Valera F."/>
            <person name="Lopez-Perez M."/>
        </authorList>
    </citation>
    <scope>NUCLEOTIDE SEQUENCE [LARGE SCALE GENOMIC DNA]</scope>
    <source>
        <strain evidence="6">MED-G169</strain>
    </source>
</reference>
<comment type="subcellular location">
    <subcellularLocation>
        <location evidence="5">Cytoplasm</location>
    </subcellularLocation>
</comment>
<keyword evidence="4 5" id="KW-0811">Translocation</keyword>
<evidence type="ECO:0000256" key="2">
    <source>
        <dbReference type="ARBA" id="ARBA00022448"/>
    </source>
</evidence>
<comment type="function">
    <text evidence="5">One of the proteins required for the normal export of preproteins out of the cell cytoplasm. It is a molecular chaperone that binds to a subset of precursor proteins, maintaining them in a translocation-competent state. It also specifically binds to its receptor SecA.</text>
</comment>
<dbReference type="SUPFAM" id="SSF54611">
    <property type="entry name" value="SecB-like"/>
    <property type="match status" value="1"/>
</dbReference>
<dbReference type="InterPro" id="IPR003708">
    <property type="entry name" value="SecB"/>
</dbReference>
<dbReference type="GO" id="GO:0015031">
    <property type="term" value="P:protein transport"/>
    <property type="evidence" value="ECO:0007669"/>
    <property type="project" value="UniProtKB-UniRule"/>
</dbReference>
<sequence length="169" mass="18663">MAEENITTSEAATTEESGPVFAIQRIYLKDLSFETPMGPSVFQKQWQPKVNQDLNTKNTKLENDLYEVALRLTLTVTDGEDTIYILEVKQAGIFAIKGLDPKQITHVINTTCPNILFPYAREAVDSVLSKGSFPALMLPPINFDALFASALKQAEEEGKEAPDGSETTH</sequence>
<dbReference type="Pfam" id="PF02556">
    <property type="entry name" value="SecB"/>
    <property type="match status" value="1"/>
</dbReference>
<dbReference type="AlphaFoldDB" id="A0A520LPC1"/>
<dbReference type="HAMAP" id="MF_00821">
    <property type="entry name" value="SecB"/>
    <property type="match status" value="1"/>
</dbReference>
<comment type="similarity">
    <text evidence="1 5">Belongs to the SecB family.</text>
</comment>
<evidence type="ECO:0000256" key="1">
    <source>
        <dbReference type="ARBA" id="ARBA00009990"/>
    </source>
</evidence>
<dbReference type="Gene3D" id="3.10.420.10">
    <property type="entry name" value="SecB-like"/>
    <property type="match status" value="1"/>
</dbReference>
<protein>
    <recommendedName>
        <fullName evidence="5">Protein-export protein SecB</fullName>
    </recommendedName>
</protein>
<keyword evidence="5" id="KW-0963">Cytoplasm</keyword>
<dbReference type="PRINTS" id="PR01594">
    <property type="entry name" value="SECBCHAPRONE"/>
</dbReference>
<comment type="subunit">
    <text evidence="5">Homotetramer, a dimer of dimers. One homotetramer interacts with 1 SecA dimer.</text>
</comment>
<dbReference type="NCBIfam" id="NF004393">
    <property type="entry name" value="PRK05751.1-4"/>
    <property type="match status" value="1"/>
</dbReference>
<gene>
    <name evidence="5 6" type="primary">secB</name>
    <name evidence="6" type="ORF">EVB02_00335</name>
</gene>
<dbReference type="GO" id="GO:0005737">
    <property type="term" value="C:cytoplasm"/>
    <property type="evidence" value="ECO:0007669"/>
    <property type="project" value="UniProtKB-SubCell"/>
</dbReference>
<name>A0A520LPC1_9GAMM</name>
<evidence type="ECO:0000313" key="7">
    <source>
        <dbReference type="Proteomes" id="UP000318148"/>
    </source>
</evidence>
<evidence type="ECO:0000313" key="6">
    <source>
        <dbReference type="EMBL" id="RZO08690.1"/>
    </source>
</evidence>
<evidence type="ECO:0000256" key="5">
    <source>
        <dbReference type="HAMAP-Rule" id="MF_00821"/>
    </source>
</evidence>
<dbReference type="GO" id="GO:0051262">
    <property type="term" value="P:protein tetramerization"/>
    <property type="evidence" value="ECO:0007669"/>
    <property type="project" value="InterPro"/>
</dbReference>
<dbReference type="Proteomes" id="UP000318148">
    <property type="component" value="Unassembled WGS sequence"/>
</dbReference>